<evidence type="ECO:0000313" key="2">
    <source>
        <dbReference type="EMBL" id="MBJ7265513.1"/>
    </source>
</evidence>
<sequence>MRNSYLTLLSTLVFAVAGTATAQQADEKDVYEIEYHVMSGDNHIESGFGNWAPALPAPSSQTMMVNGEKVNLKYSMLSGGDGVNMSFYITEDDRLWGIFTSSQCGTAIVDEQWMGKNFNLQKSFSKRCQLRLSITKR</sequence>
<evidence type="ECO:0000313" key="5">
    <source>
        <dbReference type="Proteomes" id="UP000655994"/>
    </source>
</evidence>
<evidence type="ECO:0000313" key="4">
    <source>
        <dbReference type="Proteomes" id="UP000621390"/>
    </source>
</evidence>
<gene>
    <name evidence="2" type="ORF">JHC10_01010</name>
    <name evidence="3" type="ORF">JHC11_12530</name>
</gene>
<dbReference type="RefSeq" id="WP_199493352.1">
    <property type="nucleotide sequence ID" value="NZ_JAEMOP010000009.1"/>
</dbReference>
<dbReference type="EMBL" id="JAEMOP010000009">
    <property type="protein sequence ID" value="MBJ7316813.1"/>
    <property type="molecule type" value="Genomic_DNA"/>
</dbReference>
<dbReference type="Proteomes" id="UP000655994">
    <property type="component" value="Unassembled WGS sequence"/>
</dbReference>
<feature type="chain" id="PRO_5034637810" evidence="1">
    <location>
        <begin position="23"/>
        <end position="137"/>
    </location>
</feature>
<protein>
    <submittedName>
        <fullName evidence="3">Uncharacterized protein</fullName>
    </submittedName>
</protein>
<keyword evidence="5" id="KW-1185">Reference proteome</keyword>
<name>A0A8I1GF00_9GAMM</name>
<evidence type="ECO:0000313" key="3">
    <source>
        <dbReference type="EMBL" id="MBJ7316813.1"/>
    </source>
</evidence>
<comment type="caution">
    <text evidence="3">The sequence shown here is derived from an EMBL/GenBank/DDBJ whole genome shotgun (WGS) entry which is preliminary data.</text>
</comment>
<proteinExistence type="predicted"/>
<organism evidence="3 4">
    <name type="scientific">Idiomarina abyssalis</name>
    <dbReference type="NCBI Taxonomy" id="86102"/>
    <lineage>
        <taxon>Bacteria</taxon>
        <taxon>Pseudomonadati</taxon>
        <taxon>Pseudomonadota</taxon>
        <taxon>Gammaproteobacteria</taxon>
        <taxon>Alteromonadales</taxon>
        <taxon>Idiomarinaceae</taxon>
        <taxon>Idiomarina</taxon>
    </lineage>
</organism>
<feature type="signal peptide" evidence="1">
    <location>
        <begin position="1"/>
        <end position="22"/>
    </location>
</feature>
<keyword evidence="1" id="KW-0732">Signal</keyword>
<dbReference type="Proteomes" id="UP000621390">
    <property type="component" value="Unassembled WGS sequence"/>
</dbReference>
<evidence type="ECO:0000256" key="1">
    <source>
        <dbReference type="SAM" id="SignalP"/>
    </source>
</evidence>
<reference evidence="3 5" key="1">
    <citation type="submission" date="2020-09" db="EMBL/GenBank/DDBJ databases">
        <title>Draft Genomes of Bacterial Isolates from North Pond Shallow Sediments.</title>
        <authorList>
            <person name="Kiel Reese B."/>
            <person name="Mullis M."/>
            <person name="Weisend R.E."/>
        </authorList>
    </citation>
    <scope>NUCLEOTIDE SEQUENCE</scope>
    <source>
        <strain evidence="3">KJE-2</strain>
        <strain evidence="2 5">KJE-3</strain>
    </source>
</reference>
<dbReference type="AlphaFoldDB" id="A0A8I1GF00"/>
<dbReference type="EMBL" id="JAEMOS010000002">
    <property type="protein sequence ID" value="MBJ7265513.1"/>
    <property type="molecule type" value="Genomic_DNA"/>
</dbReference>
<accession>A0A8I1GF00</accession>